<dbReference type="RefSeq" id="XP_044957779.1">
    <property type="nucleotide sequence ID" value="XM_045101844.1"/>
</dbReference>
<accession>F2D776</accession>
<proteinExistence type="evidence at transcript level"/>
<name>F2D776_HORVV</name>
<sequence>MRIRMSASRLLGGAAVAIGPTPAPAPSDPLRFELSPPPPPPAAKDLAPNPAATSLCPRPPPAGSPAATSTNRRGTSWPSSTSRIPRLPIGLKLIQVSDGGHGTPAARVRIYTREYAAPPPSANGPVDCSDAQFNVQELFRKLGNEEFMG</sequence>
<reference evidence="2" key="1">
    <citation type="journal article" date="2011" name="Plant Physiol.">
        <title>Comprehensive sequence analysis of 24,783 barley full-length cDNAs derived from 12 clone libraries.</title>
        <authorList>
            <person name="Matsumoto T."/>
            <person name="Tanaka T."/>
            <person name="Sakai H."/>
            <person name="Amano N."/>
            <person name="Kanamori H."/>
            <person name="Kurita K."/>
            <person name="Kikuta A."/>
            <person name="Kamiya K."/>
            <person name="Yamamoto M."/>
            <person name="Ikawa H."/>
            <person name="Fujii N."/>
            <person name="Hori K."/>
            <person name="Itoh T."/>
            <person name="Sato K."/>
        </authorList>
    </citation>
    <scope>NUCLEOTIDE SEQUENCE</scope>
    <source>
        <tissue evidence="2">Leaf</tissue>
    </source>
</reference>
<dbReference type="GeneID" id="123408799"/>
<dbReference type="RefSeq" id="XP_044957778.1">
    <property type="nucleotide sequence ID" value="XM_045101843.1"/>
</dbReference>
<evidence type="ECO:0000313" key="2">
    <source>
        <dbReference type="EMBL" id="BAJ90947.1"/>
    </source>
</evidence>
<organism evidence="2">
    <name type="scientific">Hordeum vulgare subsp. vulgare</name>
    <name type="common">Domesticated barley</name>
    <dbReference type="NCBI Taxonomy" id="112509"/>
    <lineage>
        <taxon>Eukaryota</taxon>
        <taxon>Viridiplantae</taxon>
        <taxon>Streptophyta</taxon>
        <taxon>Embryophyta</taxon>
        <taxon>Tracheophyta</taxon>
        <taxon>Spermatophyta</taxon>
        <taxon>Magnoliopsida</taxon>
        <taxon>Liliopsida</taxon>
        <taxon>Poales</taxon>
        <taxon>Poaceae</taxon>
        <taxon>BOP clade</taxon>
        <taxon>Pooideae</taxon>
        <taxon>Triticodae</taxon>
        <taxon>Triticeae</taxon>
        <taxon>Hordeinae</taxon>
        <taxon>Hordeum</taxon>
    </lineage>
</organism>
<protein>
    <submittedName>
        <fullName evidence="2">Predicted protein</fullName>
    </submittedName>
</protein>
<dbReference type="EMBL" id="AK359738">
    <property type="protein sequence ID" value="BAJ90947.1"/>
    <property type="molecule type" value="mRNA"/>
</dbReference>
<feature type="region of interest" description="Disordered" evidence="1">
    <location>
        <begin position="16"/>
        <end position="84"/>
    </location>
</feature>
<feature type="compositionally biased region" description="Polar residues" evidence="1">
    <location>
        <begin position="68"/>
        <end position="83"/>
    </location>
</feature>
<feature type="compositionally biased region" description="Low complexity" evidence="1">
    <location>
        <begin position="43"/>
        <end position="52"/>
    </location>
</feature>
<evidence type="ECO:0000256" key="1">
    <source>
        <dbReference type="SAM" id="MobiDB-lite"/>
    </source>
</evidence>
<dbReference type="AlphaFoldDB" id="F2D776"/>